<evidence type="ECO:0000313" key="3">
    <source>
        <dbReference type="Proteomes" id="UP000799640"/>
    </source>
</evidence>
<feature type="compositionally biased region" description="Basic and acidic residues" evidence="1">
    <location>
        <begin position="9"/>
        <end position="18"/>
    </location>
</feature>
<feature type="region of interest" description="Disordered" evidence="1">
    <location>
        <begin position="121"/>
        <end position="149"/>
    </location>
</feature>
<proteinExistence type="predicted"/>
<protein>
    <submittedName>
        <fullName evidence="2">Uncharacterized protein</fullName>
    </submittedName>
</protein>
<evidence type="ECO:0000256" key="1">
    <source>
        <dbReference type="SAM" id="MobiDB-lite"/>
    </source>
</evidence>
<feature type="region of interest" description="Disordered" evidence="1">
    <location>
        <begin position="1"/>
        <end position="73"/>
    </location>
</feature>
<name>A0A6G1I9P4_9PEZI</name>
<dbReference type="Proteomes" id="UP000799640">
    <property type="component" value="Unassembled WGS sequence"/>
</dbReference>
<gene>
    <name evidence="2" type="ORF">EJ06DRAFT_552314</name>
</gene>
<keyword evidence="3" id="KW-1185">Reference proteome</keyword>
<organism evidence="2 3">
    <name type="scientific">Trichodelitschia bisporula</name>
    <dbReference type="NCBI Taxonomy" id="703511"/>
    <lineage>
        <taxon>Eukaryota</taxon>
        <taxon>Fungi</taxon>
        <taxon>Dikarya</taxon>
        <taxon>Ascomycota</taxon>
        <taxon>Pezizomycotina</taxon>
        <taxon>Dothideomycetes</taxon>
        <taxon>Dothideomycetes incertae sedis</taxon>
        <taxon>Phaeotrichales</taxon>
        <taxon>Phaeotrichaceae</taxon>
        <taxon>Trichodelitschia</taxon>
    </lineage>
</organism>
<feature type="compositionally biased region" description="Low complexity" evidence="1">
    <location>
        <begin position="40"/>
        <end position="65"/>
    </location>
</feature>
<dbReference type="EMBL" id="ML996687">
    <property type="protein sequence ID" value="KAF2404836.1"/>
    <property type="molecule type" value="Genomic_DNA"/>
</dbReference>
<dbReference type="AlphaFoldDB" id="A0A6G1I9P4"/>
<reference evidence="2" key="1">
    <citation type="journal article" date="2020" name="Stud. Mycol.">
        <title>101 Dothideomycetes genomes: a test case for predicting lifestyles and emergence of pathogens.</title>
        <authorList>
            <person name="Haridas S."/>
            <person name="Albert R."/>
            <person name="Binder M."/>
            <person name="Bloem J."/>
            <person name="Labutti K."/>
            <person name="Salamov A."/>
            <person name="Andreopoulos B."/>
            <person name="Baker S."/>
            <person name="Barry K."/>
            <person name="Bills G."/>
            <person name="Bluhm B."/>
            <person name="Cannon C."/>
            <person name="Castanera R."/>
            <person name="Culley D."/>
            <person name="Daum C."/>
            <person name="Ezra D."/>
            <person name="Gonzalez J."/>
            <person name="Henrissat B."/>
            <person name="Kuo A."/>
            <person name="Liang C."/>
            <person name="Lipzen A."/>
            <person name="Lutzoni F."/>
            <person name="Magnuson J."/>
            <person name="Mondo S."/>
            <person name="Nolan M."/>
            <person name="Ohm R."/>
            <person name="Pangilinan J."/>
            <person name="Park H.-J."/>
            <person name="Ramirez L."/>
            <person name="Alfaro M."/>
            <person name="Sun H."/>
            <person name="Tritt A."/>
            <person name="Yoshinaga Y."/>
            <person name="Zwiers L.-H."/>
            <person name="Turgeon B."/>
            <person name="Goodwin S."/>
            <person name="Spatafora J."/>
            <person name="Crous P."/>
            <person name="Grigoriev I."/>
        </authorList>
    </citation>
    <scope>NUCLEOTIDE SEQUENCE</scope>
    <source>
        <strain evidence="2">CBS 262.69</strain>
    </source>
</reference>
<sequence>MSSLVVIPRSERAEEAPRSDPATPALNAGDQAPEVDNSDAASAAAVTAEPPAQAPTAGGTTAPAAKEVKNRRRCPAKGCSFVGKTIRERKRRVSNIHRLRYWCPVLGCVYHAFHTPRHIKNKHRNVENPGEPIPGMHPNGVSDSEESDE</sequence>
<evidence type="ECO:0000313" key="2">
    <source>
        <dbReference type="EMBL" id="KAF2404836.1"/>
    </source>
</evidence>
<accession>A0A6G1I9P4</accession>